<comment type="caution">
    <text evidence="5">The sequence shown here is derived from an EMBL/GenBank/DDBJ whole genome shotgun (WGS) entry which is preliminary data.</text>
</comment>
<keyword evidence="2" id="KW-0288">FMN</keyword>
<organism evidence="5">
    <name type="scientific">bioreactor metagenome</name>
    <dbReference type="NCBI Taxonomy" id="1076179"/>
    <lineage>
        <taxon>unclassified sequences</taxon>
        <taxon>metagenomes</taxon>
        <taxon>ecological metagenomes</taxon>
    </lineage>
</organism>
<proteinExistence type="predicted"/>
<protein>
    <submittedName>
        <fullName evidence="5">Iron-sulfur flavoprotein</fullName>
    </submittedName>
</protein>
<evidence type="ECO:0000256" key="2">
    <source>
        <dbReference type="ARBA" id="ARBA00022643"/>
    </source>
</evidence>
<sequence length="246" mass="28634">MVKRVIAINSSRRKKNTYGILEQLQEELKKEKVEVEIINLFDYDIKECYGCEQCLRVGKCHIKDDMDLLMDKLKECDGIIISTPVYMSSLSGKLKVFIDRTCRWFHRPELVGIPALVVSTTAASGLKGTFKILDKLLIQWAAFPTGAIGRTANTIKNPVDQKEYKNFVNHLFMKKEDYKLTLNQLIMFQVQKVLATKILELDKEYWEEKHWVDNNYFYNCNISQVKKGISKSFYKMLNKKVKKVGE</sequence>
<accession>A0A645ETS2</accession>
<evidence type="ECO:0000256" key="1">
    <source>
        <dbReference type="ARBA" id="ARBA00022630"/>
    </source>
</evidence>
<keyword evidence="1" id="KW-0285">Flavoprotein</keyword>
<dbReference type="InterPro" id="IPR005025">
    <property type="entry name" value="FMN_Rdtase-like_dom"/>
</dbReference>
<feature type="domain" description="NADPH-dependent FMN reductase-like" evidence="4">
    <location>
        <begin position="4"/>
        <end position="131"/>
    </location>
</feature>
<dbReference type="EMBL" id="VSSQ01050746">
    <property type="protein sequence ID" value="MPN04826.1"/>
    <property type="molecule type" value="Genomic_DNA"/>
</dbReference>
<dbReference type="AlphaFoldDB" id="A0A645ETS2"/>
<dbReference type="InterPro" id="IPR029039">
    <property type="entry name" value="Flavoprotein-like_sf"/>
</dbReference>
<dbReference type="GO" id="GO:0016491">
    <property type="term" value="F:oxidoreductase activity"/>
    <property type="evidence" value="ECO:0007669"/>
    <property type="project" value="InterPro"/>
</dbReference>
<dbReference type="SUPFAM" id="SSF52218">
    <property type="entry name" value="Flavoproteins"/>
    <property type="match status" value="1"/>
</dbReference>
<gene>
    <name evidence="5" type="ORF">SDC9_152074</name>
</gene>
<dbReference type="PANTHER" id="PTHR43278:SF4">
    <property type="entry name" value="NAD(P)H-DEPENDENT FMN-CONTAINING OXIDOREDUCTASE YWQN-RELATED"/>
    <property type="match status" value="1"/>
</dbReference>
<evidence type="ECO:0000256" key="3">
    <source>
        <dbReference type="SAM" id="Coils"/>
    </source>
</evidence>
<evidence type="ECO:0000259" key="4">
    <source>
        <dbReference type="Pfam" id="PF03358"/>
    </source>
</evidence>
<keyword evidence="3" id="KW-0175">Coiled coil</keyword>
<reference evidence="5" key="1">
    <citation type="submission" date="2019-08" db="EMBL/GenBank/DDBJ databases">
        <authorList>
            <person name="Kucharzyk K."/>
            <person name="Murdoch R.W."/>
            <person name="Higgins S."/>
            <person name="Loffler F."/>
        </authorList>
    </citation>
    <scope>NUCLEOTIDE SEQUENCE</scope>
</reference>
<feature type="coiled-coil region" evidence="3">
    <location>
        <begin position="14"/>
        <end position="41"/>
    </location>
</feature>
<dbReference type="Pfam" id="PF03358">
    <property type="entry name" value="FMN_red"/>
    <property type="match status" value="1"/>
</dbReference>
<dbReference type="PANTHER" id="PTHR43278">
    <property type="entry name" value="NAD(P)H-DEPENDENT FMN-CONTAINING OXIDOREDUCTASE YWQN-RELATED"/>
    <property type="match status" value="1"/>
</dbReference>
<dbReference type="InterPro" id="IPR051796">
    <property type="entry name" value="ISF_SsuE-like"/>
</dbReference>
<evidence type="ECO:0000313" key="5">
    <source>
        <dbReference type="EMBL" id="MPN04826.1"/>
    </source>
</evidence>
<dbReference type="Gene3D" id="3.40.50.360">
    <property type="match status" value="1"/>
</dbReference>
<name>A0A645ETS2_9ZZZZ</name>